<dbReference type="CDD" id="cd10917">
    <property type="entry name" value="CE4_NodB_like_6s_7s"/>
    <property type="match status" value="1"/>
</dbReference>
<feature type="compositionally biased region" description="Basic and acidic residues" evidence="1">
    <location>
        <begin position="44"/>
        <end position="59"/>
    </location>
</feature>
<evidence type="ECO:0000259" key="3">
    <source>
        <dbReference type="PROSITE" id="PS51677"/>
    </source>
</evidence>
<protein>
    <submittedName>
        <fullName evidence="4">Polysaccharide deacetylase</fullName>
    </submittedName>
</protein>
<dbReference type="SUPFAM" id="SSF88713">
    <property type="entry name" value="Glycoside hydrolase/deacetylase"/>
    <property type="match status" value="1"/>
</dbReference>
<dbReference type="Pfam" id="PF01522">
    <property type="entry name" value="Polysacc_deac_1"/>
    <property type="match status" value="1"/>
</dbReference>
<feature type="signal peptide" evidence="2">
    <location>
        <begin position="1"/>
        <end position="21"/>
    </location>
</feature>
<feature type="chain" id="PRO_5039670319" evidence="2">
    <location>
        <begin position="22"/>
        <end position="292"/>
    </location>
</feature>
<dbReference type="InterPro" id="IPR050248">
    <property type="entry name" value="Polysacc_deacetylase_ArnD"/>
</dbReference>
<evidence type="ECO:0000256" key="1">
    <source>
        <dbReference type="SAM" id="MobiDB-lite"/>
    </source>
</evidence>
<dbReference type="eggNOG" id="COG0726">
    <property type="taxonomic scope" value="Bacteria"/>
</dbReference>
<keyword evidence="2" id="KW-0732">Signal</keyword>
<evidence type="ECO:0000256" key="2">
    <source>
        <dbReference type="SAM" id="SignalP"/>
    </source>
</evidence>
<feature type="compositionally biased region" description="Basic and acidic residues" evidence="1">
    <location>
        <begin position="66"/>
        <end position="80"/>
    </location>
</feature>
<comment type="caution">
    <text evidence="4">The sequence shown here is derived from an EMBL/GenBank/DDBJ whole genome shotgun (WGS) entry which is preliminary data.</text>
</comment>
<organism evidence="4 5">
    <name type="scientific">Pontibacillus halophilus JSM 076056 = DSM 19796</name>
    <dbReference type="NCBI Taxonomy" id="1385510"/>
    <lineage>
        <taxon>Bacteria</taxon>
        <taxon>Bacillati</taxon>
        <taxon>Bacillota</taxon>
        <taxon>Bacilli</taxon>
        <taxon>Bacillales</taxon>
        <taxon>Bacillaceae</taxon>
        <taxon>Pontibacillus</taxon>
    </lineage>
</organism>
<dbReference type="GO" id="GO:0016810">
    <property type="term" value="F:hydrolase activity, acting on carbon-nitrogen (but not peptide) bonds"/>
    <property type="evidence" value="ECO:0007669"/>
    <property type="project" value="InterPro"/>
</dbReference>
<name>A0A0A5GEA6_9BACI</name>
<dbReference type="GO" id="GO:0005975">
    <property type="term" value="P:carbohydrate metabolic process"/>
    <property type="evidence" value="ECO:0007669"/>
    <property type="project" value="InterPro"/>
</dbReference>
<dbReference type="OrthoDB" id="9806342at2"/>
<dbReference type="AlphaFoldDB" id="A0A0A5GEA6"/>
<evidence type="ECO:0000313" key="4">
    <source>
        <dbReference type="EMBL" id="KGX91536.1"/>
    </source>
</evidence>
<dbReference type="InterPro" id="IPR002509">
    <property type="entry name" value="NODB_dom"/>
</dbReference>
<dbReference type="PROSITE" id="PS51257">
    <property type="entry name" value="PROKAR_LIPOPROTEIN"/>
    <property type="match status" value="1"/>
</dbReference>
<dbReference type="Proteomes" id="UP000030528">
    <property type="component" value="Unassembled WGS sequence"/>
</dbReference>
<sequence>MKRWLQTLGLFAMLLVLAACAEDTQNAQSEPVEEEEKAEETEEQKDSSQESREEEAQTKEEEESTESDKESEEPQQKESLEPMYELTNVWSLKPVGDAEEKAVLLTIDDAPDNYGLEMAKTLKELNAPAIFFVNGHFINSDEEKAALKEIYDMGFEIGNHTYTHAKLDTISQEQQKSEILELNQVIEEVVGEKPKFFRAPHGVNTDYSKSLAAEENMLLMNWSYGYDWNAEYQSEEAIADIMVNTNLLGNGSNLLMHDREWTAKALDDIVKGLRDKGYTLIDPDTIKTPASE</sequence>
<feature type="region of interest" description="Disordered" evidence="1">
    <location>
        <begin position="24"/>
        <end position="83"/>
    </location>
</feature>
<gene>
    <name evidence="4" type="ORF">N781_03320</name>
</gene>
<keyword evidence="5" id="KW-1185">Reference proteome</keyword>
<dbReference type="EMBL" id="AVPE01000009">
    <property type="protein sequence ID" value="KGX91536.1"/>
    <property type="molecule type" value="Genomic_DNA"/>
</dbReference>
<evidence type="ECO:0000313" key="5">
    <source>
        <dbReference type="Proteomes" id="UP000030528"/>
    </source>
</evidence>
<dbReference type="InterPro" id="IPR011330">
    <property type="entry name" value="Glyco_hydro/deAcase_b/a-brl"/>
</dbReference>
<dbReference type="PANTHER" id="PTHR10587">
    <property type="entry name" value="GLYCOSYL TRANSFERASE-RELATED"/>
    <property type="match status" value="1"/>
</dbReference>
<dbReference type="PROSITE" id="PS51677">
    <property type="entry name" value="NODB"/>
    <property type="match status" value="1"/>
</dbReference>
<proteinExistence type="predicted"/>
<feature type="domain" description="NodB homology" evidence="3">
    <location>
        <begin position="101"/>
        <end position="281"/>
    </location>
</feature>
<accession>A0A0A5GEA6</accession>
<feature type="compositionally biased region" description="Acidic residues" evidence="1">
    <location>
        <begin position="31"/>
        <end position="43"/>
    </location>
</feature>
<dbReference type="RefSeq" id="WP_026800744.1">
    <property type="nucleotide sequence ID" value="NZ_AULI01000009.1"/>
</dbReference>
<dbReference type="Gene3D" id="3.20.20.370">
    <property type="entry name" value="Glycoside hydrolase/deacetylase"/>
    <property type="match status" value="1"/>
</dbReference>
<dbReference type="STRING" id="1385510.GCA_000425205_02407"/>
<reference evidence="4 5" key="1">
    <citation type="submission" date="2013-08" db="EMBL/GenBank/DDBJ databases">
        <authorList>
            <person name="Huang J."/>
            <person name="Wang G."/>
        </authorList>
    </citation>
    <scope>NUCLEOTIDE SEQUENCE [LARGE SCALE GENOMIC DNA]</scope>
    <source>
        <strain evidence="4 5">JSM 076056</strain>
    </source>
</reference>